<dbReference type="EMBL" id="CAJOBC010039447">
    <property type="protein sequence ID" value="CAF4136680.1"/>
    <property type="molecule type" value="Genomic_DNA"/>
</dbReference>
<dbReference type="EMBL" id="CAJNOQ010012659">
    <property type="protein sequence ID" value="CAF1305024.1"/>
    <property type="molecule type" value="Genomic_DNA"/>
</dbReference>
<dbReference type="PANTHER" id="PTHR46579">
    <property type="entry name" value="F5/8 TYPE C DOMAIN-CONTAINING PROTEIN-RELATED"/>
    <property type="match status" value="1"/>
</dbReference>
<gene>
    <name evidence="1" type="ORF">GPM918_LOCUS28712</name>
    <name evidence="2" type="ORF">SRO942_LOCUS29236</name>
</gene>
<dbReference type="Proteomes" id="UP000663829">
    <property type="component" value="Unassembled WGS sequence"/>
</dbReference>
<dbReference type="PANTHER" id="PTHR46579:SF1">
    <property type="entry name" value="F5_8 TYPE C DOMAIN-CONTAINING PROTEIN"/>
    <property type="match status" value="1"/>
</dbReference>
<name>A0A815DRB3_9BILA</name>
<keyword evidence="3" id="KW-1185">Reference proteome</keyword>
<proteinExistence type="predicted"/>
<dbReference type="Proteomes" id="UP000681722">
    <property type="component" value="Unassembled WGS sequence"/>
</dbReference>
<dbReference type="AlphaFoldDB" id="A0A815DRB3"/>
<accession>A0A815DRB3</accession>
<comment type="caution">
    <text evidence="1">The sequence shown here is derived from an EMBL/GenBank/DDBJ whole genome shotgun (WGS) entry which is preliminary data.</text>
</comment>
<evidence type="ECO:0000313" key="2">
    <source>
        <dbReference type="EMBL" id="CAF4136680.1"/>
    </source>
</evidence>
<protein>
    <recommendedName>
        <fullName evidence="4">Transposase</fullName>
    </recommendedName>
</protein>
<organism evidence="1 3">
    <name type="scientific">Didymodactylos carnosus</name>
    <dbReference type="NCBI Taxonomy" id="1234261"/>
    <lineage>
        <taxon>Eukaryota</taxon>
        <taxon>Metazoa</taxon>
        <taxon>Spiralia</taxon>
        <taxon>Gnathifera</taxon>
        <taxon>Rotifera</taxon>
        <taxon>Eurotatoria</taxon>
        <taxon>Bdelloidea</taxon>
        <taxon>Philodinida</taxon>
        <taxon>Philodinidae</taxon>
        <taxon>Didymodactylos</taxon>
    </lineage>
</organism>
<evidence type="ECO:0000313" key="1">
    <source>
        <dbReference type="EMBL" id="CAF1305024.1"/>
    </source>
</evidence>
<reference evidence="1" key="1">
    <citation type="submission" date="2021-02" db="EMBL/GenBank/DDBJ databases">
        <authorList>
            <person name="Nowell W R."/>
        </authorList>
    </citation>
    <scope>NUCLEOTIDE SEQUENCE</scope>
</reference>
<sequence>MQFLNAWKMTHSSVAYSLTPSIQFSDDEDSGQLSDIEVIDGYSTSSSSVDSDEDEQMLNELLYNVKYDSDNRPVHGYTQYSVSELSIELLNFFQASRLPENLRKQLLKLVSKYMPVPNNIPFTTSEILCSVGLQKFYSNDRLCCFCFEKIVSGKCVNTSCKHSNEKLLSDESVNFIQFDMEFQVKVLCEQNILLLKRYQSEARDLSMSDSADIVGGDIYRNLLQTHESFFLSIMLHSDGVPLYNSKNCSGWPILGAVVELPPYSRTKAENILLLGLWIGRQKPNFHIIFEKLKPNLLKLKTFSVQISKTEYIKVLFPLLLGDMPALSEMVNFVLPNAYFACMFCTTKGVYSHDGHCITYPNDLNAEVRTHKVYDRYADSAITHSHNRDKTAGIKGVSAFRQVLDVPLPDAIGIDGMHTVFLCHGKKLMKLIQSSMTKEDINRVSQKLRHLLYIHDIQRRPRGFDAVHKWKASEVRLFILYIGLPLLCTIAPEEVVGDFAMYVVIQRLLHDNWVKDPNRARALSSLIKLYIENLNDKRNSGVIPAKMLTITTHTHTHLPSQCFKFGRLDWLENFIFESFLGFLKSFVKGSAGAGEQIAFGFLCNFALKKLNEKERVGYGNFIISEEKKLYGKLSKL</sequence>
<evidence type="ECO:0000313" key="3">
    <source>
        <dbReference type="Proteomes" id="UP000663829"/>
    </source>
</evidence>
<dbReference type="OrthoDB" id="10062362at2759"/>
<evidence type="ECO:0008006" key="4">
    <source>
        <dbReference type="Google" id="ProtNLM"/>
    </source>
</evidence>